<protein>
    <submittedName>
        <fullName evidence="1">Uncharacterized protein</fullName>
    </submittedName>
</protein>
<evidence type="ECO:0000313" key="1">
    <source>
        <dbReference type="EMBL" id="QHU32883.1"/>
    </source>
</evidence>
<dbReference type="EMBL" id="MN740556">
    <property type="protein sequence ID" value="QHU32883.1"/>
    <property type="molecule type" value="Genomic_DNA"/>
</dbReference>
<sequence>MSFELLPHWTKEQILFLLIDRKDTYRAAICVCKDFHDHLSIMMQIITSNNKKKMNIVLSEFTKIIVYTQIYTVNSQSLEECANLISRKNIKEAIIFSMQILDMDNSMQNDSKQFSKSFIEGFVQALFRL</sequence>
<reference evidence="1" key="1">
    <citation type="journal article" date="2020" name="Nature">
        <title>Giant virus diversity and host interactions through global metagenomics.</title>
        <authorList>
            <person name="Schulz F."/>
            <person name="Roux S."/>
            <person name="Paez-Espino D."/>
            <person name="Jungbluth S."/>
            <person name="Walsh D.A."/>
            <person name="Denef V.J."/>
            <person name="McMahon K.D."/>
            <person name="Konstantinidis K.T."/>
            <person name="Eloe-Fadrosh E.A."/>
            <person name="Kyrpides N.C."/>
            <person name="Woyke T."/>
        </authorList>
    </citation>
    <scope>NUCLEOTIDE SEQUENCE</scope>
    <source>
        <strain evidence="1">GVMAG-S-1014582-52</strain>
    </source>
</reference>
<proteinExistence type="predicted"/>
<dbReference type="AlphaFoldDB" id="A0A6C0LR34"/>
<accession>A0A6C0LR34</accession>
<organism evidence="1">
    <name type="scientific">viral metagenome</name>
    <dbReference type="NCBI Taxonomy" id="1070528"/>
    <lineage>
        <taxon>unclassified sequences</taxon>
        <taxon>metagenomes</taxon>
        <taxon>organismal metagenomes</taxon>
    </lineage>
</organism>
<name>A0A6C0LR34_9ZZZZ</name>